<dbReference type="PANTHER" id="PTHR30086">
    <property type="entry name" value="ARGININE EXPORTER PROTEIN ARGO"/>
    <property type="match status" value="1"/>
</dbReference>
<sequence>MSIANLLLFAGLYAVAVASPGPGIAALVARVLARGTGGIAAFIAGFVVGDLVWFGVAAAGMAFVAQSLAAAFVVLKYAGAAYLAVLAWKAWTAPVAPIETRPMDDEGRMRLFVGGLVLTLGNPKVILFFLALLPGVIDLDRLSASGFAAMGATIIVVLSSILSAYAGAAARARRVFTSQRARRAINRGAGTVMAGAAVAIATR</sequence>
<evidence type="ECO:0000256" key="4">
    <source>
        <dbReference type="ARBA" id="ARBA00022989"/>
    </source>
</evidence>
<keyword evidence="2" id="KW-1003">Cell membrane</keyword>
<dbReference type="Pfam" id="PF01810">
    <property type="entry name" value="LysE"/>
    <property type="match status" value="1"/>
</dbReference>
<dbReference type="InterPro" id="IPR001123">
    <property type="entry name" value="LeuE-type"/>
</dbReference>
<evidence type="ECO:0000256" key="3">
    <source>
        <dbReference type="ARBA" id="ARBA00022692"/>
    </source>
</evidence>
<keyword evidence="3 6" id="KW-0812">Transmembrane</keyword>
<dbReference type="RefSeq" id="WP_238226428.1">
    <property type="nucleotide sequence ID" value="NZ_BPQD01000017.1"/>
</dbReference>
<feature type="transmembrane region" description="Helical" evidence="6">
    <location>
        <begin position="68"/>
        <end position="91"/>
    </location>
</feature>
<reference evidence="8" key="1">
    <citation type="journal article" date="2019" name="Int. J. Syst. Evol. Microbiol.">
        <title>The Global Catalogue of Microorganisms (GCM) 10K type strain sequencing project: providing services to taxonomists for standard genome sequencing and annotation.</title>
        <authorList>
            <consortium name="The Broad Institute Genomics Platform"/>
            <consortium name="The Broad Institute Genome Sequencing Center for Infectious Disease"/>
            <person name="Wu L."/>
            <person name="Ma J."/>
        </authorList>
    </citation>
    <scope>NUCLEOTIDE SEQUENCE [LARGE SCALE GENOMIC DNA]</scope>
    <source>
        <strain evidence="8">CECT 7069</strain>
    </source>
</reference>
<evidence type="ECO:0000256" key="2">
    <source>
        <dbReference type="ARBA" id="ARBA00022475"/>
    </source>
</evidence>
<feature type="transmembrane region" description="Helical" evidence="6">
    <location>
        <begin position="111"/>
        <end position="133"/>
    </location>
</feature>
<comment type="caution">
    <text evidence="7">The sequence shown here is derived from an EMBL/GenBank/DDBJ whole genome shotgun (WGS) entry which is preliminary data.</text>
</comment>
<organism evidence="7 8">
    <name type="scientific">Methylobacterium adhaesivum</name>
    <dbReference type="NCBI Taxonomy" id="333297"/>
    <lineage>
        <taxon>Bacteria</taxon>
        <taxon>Pseudomonadati</taxon>
        <taxon>Pseudomonadota</taxon>
        <taxon>Alphaproteobacteria</taxon>
        <taxon>Hyphomicrobiales</taxon>
        <taxon>Methylobacteriaceae</taxon>
        <taxon>Methylobacterium</taxon>
    </lineage>
</organism>
<keyword evidence="8" id="KW-1185">Reference proteome</keyword>
<evidence type="ECO:0000313" key="7">
    <source>
        <dbReference type="EMBL" id="MDN3589012.1"/>
    </source>
</evidence>
<feature type="transmembrane region" description="Helical" evidence="6">
    <location>
        <begin position="145"/>
        <end position="168"/>
    </location>
</feature>
<evidence type="ECO:0000256" key="5">
    <source>
        <dbReference type="ARBA" id="ARBA00023136"/>
    </source>
</evidence>
<name>A0ABT8BBX1_9HYPH</name>
<accession>A0ABT8BBX1</accession>
<protein>
    <submittedName>
        <fullName evidence="7">LysE family translocator</fullName>
    </submittedName>
</protein>
<keyword evidence="4 6" id="KW-1133">Transmembrane helix</keyword>
<dbReference type="EMBL" id="JAUFPX010000001">
    <property type="protein sequence ID" value="MDN3589012.1"/>
    <property type="molecule type" value="Genomic_DNA"/>
</dbReference>
<dbReference type="PANTHER" id="PTHR30086:SF20">
    <property type="entry name" value="ARGININE EXPORTER PROTEIN ARGO-RELATED"/>
    <property type="match status" value="1"/>
</dbReference>
<evidence type="ECO:0000313" key="8">
    <source>
        <dbReference type="Proteomes" id="UP001224644"/>
    </source>
</evidence>
<proteinExistence type="predicted"/>
<dbReference type="Proteomes" id="UP001224644">
    <property type="component" value="Unassembled WGS sequence"/>
</dbReference>
<comment type="subcellular location">
    <subcellularLocation>
        <location evidence="1">Cell membrane</location>
        <topology evidence="1">Multi-pass membrane protein</topology>
    </subcellularLocation>
</comment>
<feature type="transmembrane region" description="Helical" evidence="6">
    <location>
        <begin position="35"/>
        <end position="56"/>
    </location>
</feature>
<evidence type="ECO:0000256" key="1">
    <source>
        <dbReference type="ARBA" id="ARBA00004651"/>
    </source>
</evidence>
<gene>
    <name evidence="7" type="ORF">QWZ12_00145</name>
</gene>
<keyword evidence="5 6" id="KW-0472">Membrane</keyword>
<evidence type="ECO:0000256" key="6">
    <source>
        <dbReference type="SAM" id="Phobius"/>
    </source>
</evidence>